<keyword evidence="3" id="KW-1185">Reference proteome</keyword>
<comment type="caution">
    <text evidence="2">The sequence shown here is derived from an EMBL/GenBank/DDBJ whole genome shotgun (WGS) entry which is preliminary data.</text>
</comment>
<dbReference type="Gene3D" id="1.20.910.10">
    <property type="entry name" value="Heme oxygenase-like"/>
    <property type="match status" value="1"/>
</dbReference>
<reference evidence="2 3" key="1">
    <citation type="journal article" date="2014" name="Front. Microbiol.">
        <title>Population and genomic analysis of the genus Halorubrum.</title>
        <authorList>
            <person name="Fullmer M.S."/>
            <person name="Soucy S.M."/>
            <person name="Swithers K.S."/>
            <person name="Makkay A.M."/>
            <person name="Wheeler R."/>
            <person name="Ventosa A."/>
            <person name="Gogarten J.P."/>
            <person name="Papke R.T."/>
        </authorList>
    </citation>
    <scope>NUCLEOTIDE SEQUENCE [LARGE SCALE GENOMIC DNA]</scope>
    <source>
        <strain evidence="2 3">C49</strain>
    </source>
</reference>
<dbReference type="PIRSF" id="PIRSF003170">
    <property type="entry name" value="Pet18p"/>
    <property type="match status" value="1"/>
</dbReference>
<evidence type="ECO:0000259" key="1">
    <source>
        <dbReference type="Pfam" id="PF03070"/>
    </source>
</evidence>
<dbReference type="PANTHER" id="PTHR43198">
    <property type="entry name" value="BIFUNCTIONAL TH2 PROTEIN"/>
    <property type="match status" value="1"/>
</dbReference>
<dbReference type="InterPro" id="IPR050967">
    <property type="entry name" value="Thiamine_Salvage_TenA"/>
</dbReference>
<organism evidence="2 3">
    <name type="scientific">Halorubrum persicum</name>
    <dbReference type="NCBI Taxonomy" id="1383844"/>
    <lineage>
        <taxon>Archaea</taxon>
        <taxon>Methanobacteriati</taxon>
        <taxon>Methanobacteriota</taxon>
        <taxon>Stenosarchaea group</taxon>
        <taxon>Halobacteria</taxon>
        <taxon>Halobacteriales</taxon>
        <taxon>Haloferacaceae</taxon>
        <taxon>Halorubrum</taxon>
    </lineage>
</organism>
<dbReference type="InterPro" id="IPR026285">
    <property type="entry name" value="TenA_E"/>
</dbReference>
<evidence type="ECO:0000313" key="2">
    <source>
        <dbReference type="EMBL" id="PHQ38553.1"/>
    </source>
</evidence>
<dbReference type="Pfam" id="PF03070">
    <property type="entry name" value="TENA_THI-4"/>
    <property type="match status" value="1"/>
</dbReference>
<dbReference type="OrthoDB" id="196770at2157"/>
<evidence type="ECO:0000313" key="3">
    <source>
        <dbReference type="Proteomes" id="UP000222824"/>
    </source>
</evidence>
<accession>A0A2G1WHU1</accession>
<dbReference type="GO" id="GO:0005829">
    <property type="term" value="C:cytosol"/>
    <property type="evidence" value="ECO:0007669"/>
    <property type="project" value="TreeGrafter"/>
</dbReference>
<feature type="domain" description="Thiaminase-2/PQQC" evidence="1">
    <location>
        <begin position="37"/>
        <end position="241"/>
    </location>
</feature>
<dbReference type="EMBL" id="NHOA01000088">
    <property type="protein sequence ID" value="PHQ38553.1"/>
    <property type="molecule type" value="Genomic_DNA"/>
</dbReference>
<gene>
    <name evidence="2" type="ORF">DJ69_11025</name>
</gene>
<dbReference type="InterPro" id="IPR004305">
    <property type="entry name" value="Thiaminase-2/PQQC"/>
</dbReference>
<dbReference type="CDD" id="cd19358">
    <property type="entry name" value="TenA_E_Spr0628-like"/>
    <property type="match status" value="1"/>
</dbReference>
<dbReference type="InterPro" id="IPR016084">
    <property type="entry name" value="Haem_Oase-like_multi-hlx"/>
</dbReference>
<dbReference type="AlphaFoldDB" id="A0A2G1WHU1"/>
<sequence>MTTQRSDGTDVPVDFETYATATEGGTEGARFTDWLRARAEPQWSAAIEGRFTEELIEGSIADDVYSRYLLQDYVFVETLVGTFGHAVGEAPTMAAKSQLVTFMESLTAEENDYFERSFDALGVAKEAYTNPETTATTRAFQDVLERAAREGGYAETLAVLVPAEWIYREWATAANAVPEPFYLGEWIDLHANEGFVAFVDWLREELDREGAAASGRRRARLDRLFRRTVELEVAFFESAYDADSGSNLGEKEW</sequence>
<dbReference type="PANTHER" id="PTHR43198:SF2">
    <property type="entry name" value="SI:CH1073-67J19.1-RELATED"/>
    <property type="match status" value="1"/>
</dbReference>
<dbReference type="SUPFAM" id="SSF48613">
    <property type="entry name" value="Heme oxygenase-like"/>
    <property type="match status" value="1"/>
</dbReference>
<proteinExistence type="predicted"/>
<dbReference type="Proteomes" id="UP000222824">
    <property type="component" value="Unassembled WGS sequence"/>
</dbReference>
<dbReference type="RefSeq" id="WP_099255668.1">
    <property type="nucleotide sequence ID" value="NZ_NHOA01000088.1"/>
</dbReference>
<protein>
    <submittedName>
        <fullName evidence="2">Transcriptional regulator</fullName>
    </submittedName>
</protein>
<name>A0A2G1WHU1_9EURY</name>